<sequence>MDSSLHLITSVELREFIRSPIHILWNVLYYYFREMANELFNLFQVLDHSDLSCYILTCYLLHHQLENHKKPSIHQASVALAHRRPKIRASYSAALLEAGKSNFIAHSVTWLLGNLRVAPAPLPSLSDYPSTYNNQPSYLGFLVFRSSEFSLENVHSTMKSTNA</sequence>
<proteinExistence type="predicted"/>
<dbReference type="AlphaFoldDB" id="A0AAD7VDY6"/>
<gene>
    <name evidence="1" type="ORF">O6P43_010202</name>
</gene>
<accession>A0AAD7VDY6</accession>
<keyword evidence="2" id="KW-1185">Reference proteome</keyword>
<evidence type="ECO:0000313" key="1">
    <source>
        <dbReference type="EMBL" id="KAJ7972292.1"/>
    </source>
</evidence>
<name>A0AAD7VDY6_QUISA</name>
<protein>
    <submittedName>
        <fullName evidence="1">Uncharacterized protein</fullName>
    </submittedName>
</protein>
<evidence type="ECO:0000313" key="2">
    <source>
        <dbReference type="Proteomes" id="UP001163823"/>
    </source>
</evidence>
<comment type="caution">
    <text evidence="1">The sequence shown here is derived from an EMBL/GenBank/DDBJ whole genome shotgun (WGS) entry which is preliminary data.</text>
</comment>
<dbReference type="Proteomes" id="UP001163823">
    <property type="component" value="Chromosome 4"/>
</dbReference>
<reference evidence="1" key="1">
    <citation type="journal article" date="2023" name="Science">
        <title>Elucidation of the pathway for biosynthesis of saponin adjuvants from the soapbark tree.</title>
        <authorList>
            <person name="Reed J."/>
            <person name="Orme A."/>
            <person name="El-Demerdash A."/>
            <person name="Owen C."/>
            <person name="Martin L.B.B."/>
            <person name="Misra R.C."/>
            <person name="Kikuchi S."/>
            <person name="Rejzek M."/>
            <person name="Martin A.C."/>
            <person name="Harkess A."/>
            <person name="Leebens-Mack J."/>
            <person name="Louveau T."/>
            <person name="Stephenson M.J."/>
            <person name="Osbourn A."/>
        </authorList>
    </citation>
    <scope>NUCLEOTIDE SEQUENCE</scope>
    <source>
        <strain evidence="1">S10</strain>
    </source>
</reference>
<dbReference type="EMBL" id="JARAOO010000004">
    <property type="protein sequence ID" value="KAJ7972292.1"/>
    <property type="molecule type" value="Genomic_DNA"/>
</dbReference>
<organism evidence="1 2">
    <name type="scientific">Quillaja saponaria</name>
    <name type="common">Soap bark tree</name>
    <dbReference type="NCBI Taxonomy" id="32244"/>
    <lineage>
        <taxon>Eukaryota</taxon>
        <taxon>Viridiplantae</taxon>
        <taxon>Streptophyta</taxon>
        <taxon>Embryophyta</taxon>
        <taxon>Tracheophyta</taxon>
        <taxon>Spermatophyta</taxon>
        <taxon>Magnoliopsida</taxon>
        <taxon>eudicotyledons</taxon>
        <taxon>Gunneridae</taxon>
        <taxon>Pentapetalae</taxon>
        <taxon>rosids</taxon>
        <taxon>fabids</taxon>
        <taxon>Fabales</taxon>
        <taxon>Quillajaceae</taxon>
        <taxon>Quillaja</taxon>
    </lineage>
</organism>
<dbReference type="KEGG" id="qsa:O6P43_010202"/>